<dbReference type="NCBIfam" id="NF033788">
    <property type="entry name" value="HTH_metalloreg"/>
    <property type="match status" value="1"/>
</dbReference>
<dbReference type="PRINTS" id="PR00778">
    <property type="entry name" value="HTHARSR"/>
</dbReference>
<keyword evidence="3" id="KW-1185">Reference proteome</keyword>
<dbReference type="CDD" id="cd00090">
    <property type="entry name" value="HTH_ARSR"/>
    <property type="match status" value="1"/>
</dbReference>
<dbReference type="InterPro" id="IPR050508">
    <property type="entry name" value="Methyltransf_Superfamily"/>
</dbReference>
<protein>
    <submittedName>
        <fullName evidence="2">ArsR family transcriptional regulator</fullName>
    </submittedName>
</protein>
<gene>
    <name evidence="2" type="ORF">M2319_001388</name>
</gene>
<sequence>MLQKRQLTTNVLLGSLKAAAEVTRLRILALLARGELTVKDLTAILGQSQPRISRHLKLLVEAGLVERLPEGAWAYYRLSDDDTVGAFIRGILDQIDDSDPVIAGDSQRLDGVKQEHAEAAARYFSANAGEWDRIRLLQAADTAVEKAMREAVGNRPFESFLDIGTGTGRMLELFSDLYNRGTGIDANHSMLAVARANLEKAGVRDAQVRHGDLYALPLPSDSVDLVVIHQVLHYLGDPARALREAARVLAPGGRLLVVDFAPHDLEFLRTEHAHLRLGFSHDQIAQACAAAGLETEAVRDLAPAAAKNGAGEGNLTVTLWLARDPRLLMADDGAGAHLETVG</sequence>
<accession>A0ABT3H9U7</accession>
<dbReference type="InterPro" id="IPR013216">
    <property type="entry name" value="Methyltransf_11"/>
</dbReference>
<dbReference type="Gene3D" id="1.10.10.10">
    <property type="entry name" value="Winged helix-like DNA-binding domain superfamily/Winged helix DNA-binding domain"/>
    <property type="match status" value="1"/>
</dbReference>
<organism evidence="2 3">
    <name type="scientific">Rhodobium gokarnense</name>
    <dbReference type="NCBI Taxonomy" id="364296"/>
    <lineage>
        <taxon>Bacteria</taxon>
        <taxon>Pseudomonadati</taxon>
        <taxon>Pseudomonadota</taxon>
        <taxon>Alphaproteobacteria</taxon>
        <taxon>Hyphomicrobiales</taxon>
        <taxon>Rhodobiaceae</taxon>
        <taxon>Rhodobium</taxon>
    </lineage>
</organism>
<dbReference type="PANTHER" id="PTHR42912">
    <property type="entry name" value="METHYLTRANSFERASE"/>
    <property type="match status" value="1"/>
</dbReference>
<comment type="caution">
    <text evidence="2">The sequence shown here is derived from an EMBL/GenBank/DDBJ whole genome shotgun (WGS) entry which is preliminary data.</text>
</comment>
<dbReference type="Proteomes" id="UP001209755">
    <property type="component" value="Unassembled WGS sequence"/>
</dbReference>
<dbReference type="PANTHER" id="PTHR42912:SF93">
    <property type="entry name" value="N6-ADENOSINE-METHYLTRANSFERASE TMT1A"/>
    <property type="match status" value="1"/>
</dbReference>
<dbReference type="SUPFAM" id="SSF53335">
    <property type="entry name" value="S-adenosyl-L-methionine-dependent methyltransferases"/>
    <property type="match status" value="1"/>
</dbReference>
<evidence type="ECO:0000259" key="1">
    <source>
        <dbReference type="PROSITE" id="PS50987"/>
    </source>
</evidence>
<dbReference type="Gene3D" id="3.40.50.150">
    <property type="entry name" value="Vaccinia Virus protein VP39"/>
    <property type="match status" value="1"/>
</dbReference>
<proteinExistence type="predicted"/>
<feature type="domain" description="HTH arsR-type" evidence="1">
    <location>
        <begin position="4"/>
        <end position="99"/>
    </location>
</feature>
<dbReference type="SMART" id="SM00418">
    <property type="entry name" value="HTH_ARSR"/>
    <property type="match status" value="1"/>
</dbReference>
<dbReference type="InterPro" id="IPR029063">
    <property type="entry name" value="SAM-dependent_MTases_sf"/>
</dbReference>
<dbReference type="InterPro" id="IPR036390">
    <property type="entry name" value="WH_DNA-bd_sf"/>
</dbReference>
<evidence type="ECO:0000313" key="3">
    <source>
        <dbReference type="Proteomes" id="UP001209755"/>
    </source>
</evidence>
<dbReference type="CDD" id="cd02440">
    <property type="entry name" value="AdoMet_MTases"/>
    <property type="match status" value="1"/>
</dbReference>
<name>A0ABT3H9U7_9HYPH</name>
<dbReference type="SUPFAM" id="SSF46785">
    <property type="entry name" value="Winged helix' DNA-binding domain"/>
    <property type="match status" value="1"/>
</dbReference>
<reference evidence="3" key="1">
    <citation type="submission" date="2023-07" db="EMBL/GenBank/DDBJ databases">
        <title>Genome sequencing of Purple Non-Sulfur Bacteria from various extreme environments.</title>
        <authorList>
            <person name="Mayer M."/>
        </authorList>
    </citation>
    <scope>NUCLEOTIDE SEQUENCE [LARGE SCALE GENOMIC DNA]</scope>
    <source>
        <strain evidence="3">DSM 17935</strain>
    </source>
</reference>
<dbReference type="InterPro" id="IPR011991">
    <property type="entry name" value="ArsR-like_HTH"/>
</dbReference>
<dbReference type="InterPro" id="IPR001845">
    <property type="entry name" value="HTH_ArsR_DNA-bd_dom"/>
</dbReference>
<dbReference type="Pfam" id="PF01022">
    <property type="entry name" value="HTH_5"/>
    <property type="match status" value="1"/>
</dbReference>
<dbReference type="InterPro" id="IPR036388">
    <property type="entry name" value="WH-like_DNA-bd_sf"/>
</dbReference>
<evidence type="ECO:0000313" key="2">
    <source>
        <dbReference type="EMBL" id="MCW2307066.1"/>
    </source>
</evidence>
<dbReference type="Pfam" id="PF08241">
    <property type="entry name" value="Methyltransf_11"/>
    <property type="match status" value="1"/>
</dbReference>
<dbReference type="PROSITE" id="PS50987">
    <property type="entry name" value="HTH_ARSR_2"/>
    <property type="match status" value="1"/>
</dbReference>
<dbReference type="EMBL" id="JAOQNS010000003">
    <property type="protein sequence ID" value="MCW2307066.1"/>
    <property type="molecule type" value="Genomic_DNA"/>
</dbReference>